<reference evidence="4" key="1">
    <citation type="submission" date="2021-02" db="EMBL/GenBank/DDBJ databases">
        <authorList>
            <person name="Nowell W R."/>
        </authorList>
    </citation>
    <scope>NUCLEOTIDE SEQUENCE</scope>
</reference>
<dbReference type="AlphaFoldDB" id="A0A815T7G0"/>
<keyword evidence="2" id="KW-0479">Metal-binding</keyword>
<organism evidence="4 5">
    <name type="scientific">Adineta ricciae</name>
    <name type="common">Rotifer</name>
    <dbReference type="NCBI Taxonomy" id="249248"/>
    <lineage>
        <taxon>Eukaryota</taxon>
        <taxon>Metazoa</taxon>
        <taxon>Spiralia</taxon>
        <taxon>Gnathifera</taxon>
        <taxon>Rotifera</taxon>
        <taxon>Eurotatoria</taxon>
        <taxon>Bdelloidea</taxon>
        <taxon>Adinetida</taxon>
        <taxon>Adinetidae</taxon>
        <taxon>Adineta</taxon>
    </lineage>
</organism>
<name>A0A815T7G0_ADIRI</name>
<evidence type="ECO:0000313" key="5">
    <source>
        <dbReference type="Proteomes" id="UP000663852"/>
    </source>
</evidence>
<accession>A0A815T7G0</accession>
<evidence type="ECO:0000256" key="1">
    <source>
        <dbReference type="ARBA" id="ARBA00001968"/>
    </source>
</evidence>
<comment type="caution">
    <text evidence="4">The sequence shown here is derived from an EMBL/GenBank/DDBJ whole genome shotgun (WGS) entry which is preliminary data.</text>
</comment>
<dbReference type="InterPro" id="IPR027806">
    <property type="entry name" value="HARBI1_dom"/>
</dbReference>
<sequence>MVYPICIGCSCQIRQGRIFKIGEGLEKVFWSARLLSLVDSNSCICQSCRLKFVCWKKETSTAFIHIIIQEEGIAENGVGRNDNNMDVDELADTSSKRIDQYTQTTSDLERVELLVNRTTKSERTCIVCGCSNTINRHRLTNQQRNLVFLKKGIFVSPNSRCCKTHLYNRHLTYEALEQIKSGKSSVEMWGAQEITQCLDGFRVIANSSKSNDFDDPSSMSDADYLTMTGLNKDNFNHLLQFLTTMRTSRVRSLREALAIYLMKLRLSVSNSVLATIFRLRNKRAVSRILQQVRQSLGSNFTPTYLGLSHINREEVLAHHQTAIANTLLTSQLDQVCVAIDGTYLYIQKSSNNTFQRRTYSMHKHRNLIKPMIITATDGYILAVFGPFLADHNNNDASIIKHCLFSNEQDMLSWFKDNDVMIIDRGVCFAQLGEKLILS</sequence>
<feature type="domain" description="DDE Tnp4" evidence="3">
    <location>
        <begin position="339"/>
        <end position="426"/>
    </location>
</feature>
<protein>
    <recommendedName>
        <fullName evidence="3">DDE Tnp4 domain-containing protein</fullName>
    </recommendedName>
</protein>
<gene>
    <name evidence="4" type="ORF">EDS130_LOCUS42628</name>
</gene>
<evidence type="ECO:0000313" key="4">
    <source>
        <dbReference type="EMBL" id="CAF1500981.1"/>
    </source>
</evidence>
<dbReference type="Pfam" id="PF13359">
    <property type="entry name" value="DDE_Tnp_4"/>
    <property type="match status" value="1"/>
</dbReference>
<dbReference type="GO" id="GO:0046872">
    <property type="term" value="F:metal ion binding"/>
    <property type="evidence" value="ECO:0007669"/>
    <property type="project" value="UniProtKB-KW"/>
</dbReference>
<dbReference type="EMBL" id="CAJNOJ010000634">
    <property type="protein sequence ID" value="CAF1500981.1"/>
    <property type="molecule type" value="Genomic_DNA"/>
</dbReference>
<dbReference type="Proteomes" id="UP000663852">
    <property type="component" value="Unassembled WGS sequence"/>
</dbReference>
<proteinExistence type="predicted"/>
<dbReference type="OrthoDB" id="6088966at2759"/>
<evidence type="ECO:0000259" key="3">
    <source>
        <dbReference type="Pfam" id="PF13359"/>
    </source>
</evidence>
<comment type="cofactor">
    <cofactor evidence="1">
        <name>a divalent metal cation</name>
        <dbReference type="ChEBI" id="CHEBI:60240"/>
    </cofactor>
</comment>
<dbReference type="PANTHER" id="PTHR23080">
    <property type="entry name" value="THAP DOMAIN PROTEIN"/>
    <property type="match status" value="1"/>
</dbReference>
<evidence type="ECO:0000256" key="2">
    <source>
        <dbReference type="ARBA" id="ARBA00022723"/>
    </source>
</evidence>